<dbReference type="InterPro" id="IPR015795">
    <property type="entry name" value="Pyrv_Knase_C"/>
</dbReference>
<evidence type="ECO:0000256" key="6">
    <source>
        <dbReference type="ARBA" id="ARBA00011881"/>
    </source>
</evidence>
<evidence type="ECO:0000256" key="3">
    <source>
        <dbReference type="ARBA" id="ARBA00004496"/>
    </source>
</evidence>
<dbReference type="NCBIfam" id="NF004978">
    <property type="entry name" value="PRK06354.1"/>
    <property type="match status" value="1"/>
</dbReference>
<evidence type="ECO:0000256" key="16">
    <source>
        <dbReference type="ARBA" id="ARBA00023317"/>
    </source>
</evidence>
<dbReference type="InterPro" id="IPR015793">
    <property type="entry name" value="Pyrv_Knase_brl"/>
</dbReference>
<dbReference type="PROSITE" id="PS00110">
    <property type="entry name" value="PYRUVATE_KINASE"/>
    <property type="match status" value="1"/>
</dbReference>
<evidence type="ECO:0000256" key="1">
    <source>
        <dbReference type="ARBA" id="ARBA00001946"/>
    </source>
</evidence>
<dbReference type="NCBIfam" id="TIGR01064">
    <property type="entry name" value="pyruv_kin"/>
    <property type="match status" value="1"/>
</dbReference>
<gene>
    <name evidence="21" type="ORF">KC19_4G145700</name>
</gene>
<organism evidence="21 22">
    <name type="scientific">Ceratodon purpureus</name>
    <name type="common">Fire moss</name>
    <name type="synonym">Dicranum purpureum</name>
    <dbReference type="NCBI Taxonomy" id="3225"/>
    <lineage>
        <taxon>Eukaryota</taxon>
        <taxon>Viridiplantae</taxon>
        <taxon>Streptophyta</taxon>
        <taxon>Embryophyta</taxon>
        <taxon>Bryophyta</taxon>
        <taxon>Bryophytina</taxon>
        <taxon>Bryopsida</taxon>
        <taxon>Dicranidae</taxon>
        <taxon>Pseudoditrichales</taxon>
        <taxon>Ditrichaceae</taxon>
        <taxon>Ceratodon</taxon>
    </lineage>
</organism>
<dbReference type="NCBIfam" id="NF004491">
    <property type="entry name" value="PRK05826.1"/>
    <property type="match status" value="1"/>
</dbReference>
<dbReference type="GO" id="GO:0006950">
    <property type="term" value="P:response to stress"/>
    <property type="evidence" value="ECO:0007669"/>
    <property type="project" value="UniProtKB-ARBA"/>
</dbReference>
<evidence type="ECO:0000313" key="22">
    <source>
        <dbReference type="Proteomes" id="UP000822688"/>
    </source>
</evidence>
<evidence type="ECO:0000256" key="7">
    <source>
        <dbReference type="ARBA" id="ARBA00012142"/>
    </source>
</evidence>
<dbReference type="InterPro" id="IPR036918">
    <property type="entry name" value="Pyrv_Knase_C_sf"/>
</dbReference>
<dbReference type="Gene3D" id="3.20.20.60">
    <property type="entry name" value="Phosphoenolpyruvate-binding domains"/>
    <property type="match status" value="1"/>
</dbReference>
<evidence type="ECO:0000256" key="9">
    <source>
        <dbReference type="ARBA" id="ARBA00022679"/>
    </source>
</evidence>
<dbReference type="InterPro" id="IPR011037">
    <property type="entry name" value="Pyrv_Knase-like_insert_dom_sf"/>
</dbReference>
<evidence type="ECO:0000256" key="15">
    <source>
        <dbReference type="ARBA" id="ARBA00023152"/>
    </source>
</evidence>
<dbReference type="OrthoDB" id="108365at2759"/>
<sequence>MSNDPKLDIKGILGKGDSPVKGISKTKIICTLGPKSRDVPMLEKLLRAGMNVARFNFSHGTYEYHSGTLDALKEAMYNTQIMCGVLLDTKGPEIRTGTLKGGQGIKLTRGQELMITTNYDHEGDTSMIAMSYPKLAQDVKPGNMILCSDGTISLLVLECDTGAGTVKCRCENTASLGERKNVNLPGIIVDLPTFTPRDVEDITIWGIPNRVDFIAASFVRKGSDVVRVKELLGKASSSIHIISKVENQEGLQNFDDILRETDAIMVARGDLGMEIPTEKIFLAQKMMIYKCNAKGKPVVTATQMLESMIKSPRPTRAEATDVANAVLDGTDAVMLSGETANGINPDVAVHIMASICREAEMAIDYSTLFKELVRNTPVPMSPLESLASSAVRTANKIRAALIVVLTRGGSTARLVSKYRPNVPILSVAVPVMTTDSIEWQISEESPAHHSLICRGLVPLLAEGSVKATDSDSSDNTLNAALEYAVSRNLCKPGNAVVALHRIGAASVIKIMEVRDIYN</sequence>
<evidence type="ECO:0000256" key="10">
    <source>
        <dbReference type="ARBA" id="ARBA00022723"/>
    </source>
</evidence>
<dbReference type="EMBL" id="CM026424">
    <property type="protein sequence ID" value="KAG0580084.1"/>
    <property type="molecule type" value="Genomic_DNA"/>
</dbReference>
<keyword evidence="13" id="KW-0067">ATP-binding</keyword>
<dbReference type="EC" id="2.7.1.40" evidence="7 18"/>
<dbReference type="GO" id="GO:0030955">
    <property type="term" value="F:potassium ion binding"/>
    <property type="evidence" value="ECO:0007669"/>
    <property type="project" value="InterPro"/>
</dbReference>
<keyword evidence="9 18" id="KW-0808">Transferase</keyword>
<dbReference type="Gene3D" id="3.40.1380.20">
    <property type="entry name" value="Pyruvate kinase, C-terminal domain"/>
    <property type="match status" value="1"/>
</dbReference>
<dbReference type="InterPro" id="IPR015813">
    <property type="entry name" value="Pyrv/PenolPyrv_kinase-like_dom"/>
</dbReference>
<dbReference type="Pfam" id="PF00224">
    <property type="entry name" value="PK"/>
    <property type="match status" value="1"/>
</dbReference>
<feature type="domain" description="Pyruvate kinase barrel" evidence="19">
    <location>
        <begin position="24"/>
        <end position="349"/>
    </location>
</feature>
<dbReference type="FunFam" id="2.40.33.10:FF:000001">
    <property type="entry name" value="Pyruvate kinase"/>
    <property type="match status" value="1"/>
</dbReference>
<comment type="subunit">
    <text evidence="6">Homotetramer.</text>
</comment>
<accession>A0A8T0I8Y7</accession>
<proteinExistence type="inferred from homology"/>
<dbReference type="GO" id="GO:0000287">
    <property type="term" value="F:magnesium ion binding"/>
    <property type="evidence" value="ECO:0007669"/>
    <property type="project" value="InterPro"/>
</dbReference>
<evidence type="ECO:0000256" key="17">
    <source>
        <dbReference type="ARBA" id="ARBA00048152"/>
    </source>
</evidence>
<evidence type="ECO:0000256" key="18">
    <source>
        <dbReference type="RuleBase" id="RU000504"/>
    </source>
</evidence>
<dbReference type="InterPro" id="IPR001697">
    <property type="entry name" value="Pyr_Knase"/>
</dbReference>
<dbReference type="GO" id="GO:0005737">
    <property type="term" value="C:cytoplasm"/>
    <property type="evidence" value="ECO:0007669"/>
    <property type="project" value="UniProtKB-SubCell"/>
</dbReference>
<evidence type="ECO:0000313" key="21">
    <source>
        <dbReference type="EMBL" id="KAG0580084.1"/>
    </source>
</evidence>
<dbReference type="Pfam" id="PF02887">
    <property type="entry name" value="PK_C"/>
    <property type="match status" value="1"/>
</dbReference>
<dbReference type="PANTHER" id="PTHR11817">
    <property type="entry name" value="PYRUVATE KINASE"/>
    <property type="match status" value="1"/>
</dbReference>
<keyword evidence="8" id="KW-0963">Cytoplasm</keyword>
<keyword evidence="10" id="KW-0479">Metal-binding</keyword>
<dbReference type="AlphaFoldDB" id="A0A8T0I8Y7"/>
<dbReference type="GO" id="GO:0016301">
    <property type="term" value="F:kinase activity"/>
    <property type="evidence" value="ECO:0007669"/>
    <property type="project" value="UniProtKB-KW"/>
</dbReference>
<evidence type="ECO:0000256" key="11">
    <source>
        <dbReference type="ARBA" id="ARBA00022741"/>
    </source>
</evidence>
<dbReference type="InterPro" id="IPR040442">
    <property type="entry name" value="Pyrv_kinase-like_dom_sf"/>
</dbReference>
<evidence type="ECO:0000256" key="4">
    <source>
        <dbReference type="ARBA" id="ARBA00004997"/>
    </source>
</evidence>
<evidence type="ECO:0000256" key="2">
    <source>
        <dbReference type="ARBA" id="ARBA00001958"/>
    </source>
</evidence>
<dbReference type="Gene3D" id="2.40.33.10">
    <property type="entry name" value="PK beta-barrel domain-like"/>
    <property type="match status" value="1"/>
</dbReference>
<evidence type="ECO:0000256" key="13">
    <source>
        <dbReference type="ARBA" id="ARBA00022840"/>
    </source>
</evidence>
<comment type="similarity">
    <text evidence="5 18">Belongs to the pyruvate kinase family.</text>
</comment>
<dbReference type="InterPro" id="IPR015806">
    <property type="entry name" value="Pyrv_Knase_insert_dom_sf"/>
</dbReference>
<evidence type="ECO:0000256" key="12">
    <source>
        <dbReference type="ARBA" id="ARBA00022777"/>
    </source>
</evidence>
<keyword evidence="16" id="KW-0670">Pyruvate</keyword>
<dbReference type="SUPFAM" id="SSF51621">
    <property type="entry name" value="Phosphoenolpyruvate/pyruvate domain"/>
    <property type="match status" value="1"/>
</dbReference>
<evidence type="ECO:0000259" key="20">
    <source>
        <dbReference type="Pfam" id="PF02887"/>
    </source>
</evidence>
<dbReference type="SUPFAM" id="SSF50800">
    <property type="entry name" value="PK beta-barrel domain-like"/>
    <property type="match status" value="1"/>
</dbReference>
<reference evidence="21" key="1">
    <citation type="submission" date="2020-06" db="EMBL/GenBank/DDBJ databases">
        <title>WGS assembly of Ceratodon purpureus strain R40.</title>
        <authorList>
            <person name="Carey S.B."/>
            <person name="Jenkins J."/>
            <person name="Shu S."/>
            <person name="Lovell J.T."/>
            <person name="Sreedasyam A."/>
            <person name="Maumus F."/>
            <person name="Tiley G.P."/>
            <person name="Fernandez-Pozo N."/>
            <person name="Barry K."/>
            <person name="Chen C."/>
            <person name="Wang M."/>
            <person name="Lipzen A."/>
            <person name="Daum C."/>
            <person name="Saski C.A."/>
            <person name="Payton A.C."/>
            <person name="Mcbreen J.C."/>
            <person name="Conrad R.E."/>
            <person name="Kollar L.M."/>
            <person name="Olsson S."/>
            <person name="Huttunen S."/>
            <person name="Landis J.B."/>
            <person name="Wickett N.J."/>
            <person name="Johnson M.G."/>
            <person name="Rensing S.A."/>
            <person name="Grimwood J."/>
            <person name="Schmutz J."/>
            <person name="Mcdaniel S.F."/>
        </authorList>
    </citation>
    <scope>NUCLEOTIDE SEQUENCE</scope>
    <source>
        <strain evidence="21">R40</strain>
    </source>
</reference>
<comment type="catalytic activity">
    <reaction evidence="17 18">
        <text>pyruvate + ATP = phosphoenolpyruvate + ADP + H(+)</text>
        <dbReference type="Rhea" id="RHEA:18157"/>
        <dbReference type="ChEBI" id="CHEBI:15361"/>
        <dbReference type="ChEBI" id="CHEBI:15378"/>
        <dbReference type="ChEBI" id="CHEBI:30616"/>
        <dbReference type="ChEBI" id="CHEBI:58702"/>
        <dbReference type="ChEBI" id="CHEBI:456216"/>
        <dbReference type="EC" id="2.7.1.40"/>
    </reaction>
</comment>
<keyword evidence="22" id="KW-1185">Reference proteome</keyword>
<dbReference type="SUPFAM" id="SSF52935">
    <property type="entry name" value="PK C-terminal domain-like"/>
    <property type="match status" value="1"/>
</dbReference>
<keyword evidence="12 18" id="KW-0418">Kinase</keyword>
<evidence type="ECO:0000259" key="19">
    <source>
        <dbReference type="Pfam" id="PF00224"/>
    </source>
</evidence>
<name>A0A8T0I8Y7_CERPU</name>
<dbReference type="Proteomes" id="UP000822688">
    <property type="component" value="Chromosome 4"/>
</dbReference>
<dbReference type="InterPro" id="IPR018209">
    <property type="entry name" value="Pyrv_Knase_AS"/>
</dbReference>
<comment type="pathway">
    <text evidence="4 18">Carbohydrate degradation; glycolysis; pyruvate from D-glyceraldehyde 3-phosphate: step 5/5.</text>
</comment>
<dbReference type="GO" id="GO:0004743">
    <property type="term" value="F:pyruvate kinase activity"/>
    <property type="evidence" value="ECO:0007669"/>
    <property type="project" value="UniProtKB-EC"/>
</dbReference>
<dbReference type="GO" id="GO:0005524">
    <property type="term" value="F:ATP binding"/>
    <property type="evidence" value="ECO:0007669"/>
    <property type="project" value="UniProtKB-KW"/>
</dbReference>
<feature type="domain" description="Pyruvate kinase C-terminal" evidence="20">
    <location>
        <begin position="384"/>
        <end position="503"/>
    </location>
</feature>
<dbReference type="FunFam" id="3.20.20.60:FF:000001">
    <property type="entry name" value="Pyruvate kinase"/>
    <property type="match status" value="1"/>
</dbReference>
<dbReference type="FunFam" id="3.40.1380.20:FF:000005">
    <property type="entry name" value="Pyruvate kinase"/>
    <property type="match status" value="1"/>
</dbReference>
<keyword evidence="14 18" id="KW-0460">Magnesium</keyword>
<protein>
    <recommendedName>
        <fullName evidence="7 18">Pyruvate kinase</fullName>
        <ecNumber evidence="7 18">2.7.1.40</ecNumber>
    </recommendedName>
</protein>
<keyword evidence="11" id="KW-0547">Nucleotide-binding</keyword>
<keyword evidence="15 18" id="KW-0324">Glycolysis</keyword>
<evidence type="ECO:0000256" key="14">
    <source>
        <dbReference type="ARBA" id="ARBA00022842"/>
    </source>
</evidence>
<comment type="caution">
    <text evidence="21">The sequence shown here is derived from an EMBL/GenBank/DDBJ whole genome shotgun (WGS) entry which is preliminary data.</text>
</comment>
<comment type="cofactor">
    <cofactor evidence="1">
        <name>Mg(2+)</name>
        <dbReference type="ChEBI" id="CHEBI:18420"/>
    </cofactor>
</comment>
<evidence type="ECO:0000256" key="5">
    <source>
        <dbReference type="ARBA" id="ARBA00008663"/>
    </source>
</evidence>
<comment type="cofactor">
    <cofactor evidence="2">
        <name>K(+)</name>
        <dbReference type="ChEBI" id="CHEBI:29103"/>
    </cofactor>
</comment>
<dbReference type="PRINTS" id="PR01050">
    <property type="entry name" value="PYRUVTKNASE"/>
</dbReference>
<evidence type="ECO:0000256" key="8">
    <source>
        <dbReference type="ARBA" id="ARBA00022490"/>
    </source>
</evidence>
<comment type="subcellular location">
    <subcellularLocation>
        <location evidence="3">Cytoplasm</location>
    </subcellularLocation>
</comment>